<dbReference type="EMBL" id="PVZF01000020">
    <property type="protein sequence ID" value="PRY09787.1"/>
    <property type="molecule type" value="Genomic_DNA"/>
</dbReference>
<name>A0A2T0QWU5_9ACTN</name>
<gene>
    <name evidence="1" type="ORF">CLV37_12039</name>
</gene>
<dbReference type="OrthoDB" id="5294870at2"/>
<evidence type="ECO:0000313" key="2">
    <source>
        <dbReference type="Proteomes" id="UP000238083"/>
    </source>
</evidence>
<dbReference type="RefSeq" id="WP_106215494.1">
    <property type="nucleotide sequence ID" value="NZ_PVZF01000020.1"/>
</dbReference>
<dbReference type="InterPro" id="IPR011008">
    <property type="entry name" value="Dimeric_a/b-barrel"/>
</dbReference>
<proteinExistence type="predicted"/>
<sequence length="109" mass="11755">MTTKITFVVDNPSDPAAFESAYARVRELAGTLPLLQRLESATVWPREDGSPTPAHRTLDLHFSDYADASAAVGTPVAGELFQRLLATGTPFTALFCDVEPSEHGHTVVE</sequence>
<dbReference type="SUPFAM" id="SSF54909">
    <property type="entry name" value="Dimeric alpha+beta barrel"/>
    <property type="match status" value="1"/>
</dbReference>
<keyword evidence="2" id="KW-1185">Reference proteome</keyword>
<dbReference type="AlphaFoldDB" id="A0A2T0QWU5"/>
<evidence type="ECO:0000313" key="1">
    <source>
        <dbReference type="EMBL" id="PRY09787.1"/>
    </source>
</evidence>
<dbReference type="Gene3D" id="3.30.70.100">
    <property type="match status" value="1"/>
</dbReference>
<evidence type="ECO:0008006" key="3">
    <source>
        <dbReference type="Google" id="ProtNLM"/>
    </source>
</evidence>
<accession>A0A2T0QWU5</accession>
<organism evidence="1 2">
    <name type="scientific">Kineococcus rhizosphaerae</name>
    <dbReference type="NCBI Taxonomy" id="559628"/>
    <lineage>
        <taxon>Bacteria</taxon>
        <taxon>Bacillati</taxon>
        <taxon>Actinomycetota</taxon>
        <taxon>Actinomycetes</taxon>
        <taxon>Kineosporiales</taxon>
        <taxon>Kineosporiaceae</taxon>
        <taxon>Kineococcus</taxon>
    </lineage>
</organism>
<dbReference type="Proteomes" id="UP000238083">
    <property type="component" value="Unassembled WGS sequence"/>
</dbReference>
<reference evidence="1 2" key="1">
    <citation type="submission" date="2018-03" db="EMBL/GenBank/DDBJ databases">
        <title>Genomic Encyclopedia of Archaeal and Bacterial Type Strains, Phase II (KMG-II): from individual species to whole genera.</title>
        <authorList>
            <person name="Goeker M."/>
        </authorList>
    </citation>
    <scope>NUCLEOTIDE SEQUENCE [LARGE SCALE GENOMIC DNA]</scope>
    <source>
        <strain evidence="1 2">DSM 19711</strain>
    </source>
</reference>
<comment type="caution">
    <text evidence="1">The sequence shown here is derived from an EMBL/GenBank/DDBJ whole genome shotgun (WGS) entry which is preliminary data.</text>
</comment>
<protein>
    <recommendedName>
        <fullName evidence="3">EthD domain-containing protein</fullName>
    </recommendedName>
</protein>